<accession>A0ABV6M525</accession>
<dbReference type="InterPro" id="IPR054632">
    <property type="entry name" value="Aroma_sacti_dom"/>
</dbReference>
<protein>
    <submittedName>
        <fullName evidence="1">Aroma-sacti cluster domain-containing protein</fullName>
    </submittedName>
</protein>
<dbReference type="Proteomes" id="UP001589867">
    <property type="component" value="Unassembled WGS sequence"/>
</dbReference>
<keyword evidence="2" id="KW-1185">Reference proteome</keyword>
<organism evidence="1 2">
    <name type="scientific">Phytohabitans kaempferiae</name>
    <dbReference type="NCBI Taxonomy" id="1620943"/>
    <lineage>
        <taxon>Bacteria</taxon>
        <taxon>Bacillati</taxon>
        <taxon>Actinomycetota</taxon>
        <taxon>Actinomycetes</taxon>
        <taxon>Micromonosporales</taxon>
        <taxon>Micromonosporaceae</taxon>
    </lineage>
</organism>
<dbReference type="EMBL" id="JBHLUH010000039">
    <property type="protein sequence ID" value="MFC0529800.1"/>
    <property type="molecule type" value="Genomic_DNA"/>
</dbReference>
<dbReference type="NCBIfam" id="NF045560">
    <property type="entry name" value="aroma_sacti_dom"/>
    <property type="match status" value="1"/>
</dbReference>
<reference evidence="1 2" key="1">
    <citation type="submission" date="2024-09" db="EMBL/GenBank/DDBJ databases">
        <authorList>
            <person name="Sun Q."/>
            <person name="Mori K."/>
        </authorList>
    </citation>
    <scope>NUCLEOTIDE SEQUENCE [LARGE SCALE GENOMIC DNA]</scope>
    <source>
        <strain evidence="1 2">TBRC 3947</strain>
    </source>
</reference>
<gene>
    <name evidence="1" type="ORF">ACFFIA_19255</name>
</gene>
<proteinExistence type="predicted"/>
<evidence type="ECO:0000313" key="2">
    <source>
        <dbReference type="Proteomes" id="UP001589867"/>
    </source>
</evidence>
<comment type="caution">
    <text evidence="1">The sequence shown here is derived from an EMBL/GenBank/DDBJ whole genome shotgun (WGS) entry which is preliminary data.</text>
</comment>
<sequence>MSFDALSALRDTGHPIDFLTDRQRAVFASLSEHEVAVLNSLKRRLDAVSDEDVEGHEVKVF</sequence>
<dbReference type="RefSeq" id="WP_377252863.1">
    <property type="nucleotide sequence ID" value="NZ_JBHLUH010000039.1"/>
</dbReference>
<name>A0ABV6M525_9ACTN</name>
<evidence type="ECO:0000313" key="1">
    <source>
        <dbReference type="EMBL" id="MFC0529800.1"/>
    </source>
</evidence>